<dbReference type="InterPro" id="IPR009056">
    <property type="entry name" value="Cyt_c-like_dom"/>
</dbReference>
<keyword evidence="4" id="KW-0249">Electron transport</keyword>
<keyword evidence="3 6" id="KW-0479">Metal-binding</keyword>
<evidence type="ECO:0000313" key="10">
    <source>
        <dbReference type="Proteomes" id="UP000199391"/>
    </source>
</evidence>
<protein>
    <submittedName>
        <fullName evidence="9">Cytochrome c</fullName>
    </submittedName>
</protein>
<dbReference type="EMBL" id="FPBO01000044">
    <property type="protein sequence ID" value="SFV14987.1"/>
    <property type="molecule type" value="Genomic_DNA"/>
</dbReference>
<dbReference type="STRING" id="1035707.SAMN05216552_104421"/>
<evidence type="ECO:0000256" key="5">
    <source>
        <dbReference type="ARBA" id="ARBA00023004"/>
    </source>
</evidence>
<dbReference type="RefSeq" id="WP_177307662.1">
    <property type="nucleotide sequence ID" value="NZ_FPBO01000044.1"/>
</dbReference>
<evidence type="ECO:0000256" key="7">
    <source>
        <dbReference type="SAM" id="SignalP"/>
    </source>
</evidence>
<feature type="domain" description="Cytochrome c" evidence="8">
    <location>
        <begin position="30"/>
        <end position="130"/>
    </location>
</feature>
<keyword evidence="7" id="KW-0732">Signal</keyword>
<name>A0A1I7LZF4_9BURK</name>
<dbReference type="Gene3D" id="1.10.760.10">
    <property type="entry name" value="Cytochrome c-like domain"/>
    <property type="match status" value="1"/>
</dbReference>
<dbReference type="PROSITE" id="PS51007">
    <property type="entry name" value="CYTC"/>
    <property type="match status" value="1"/>
</dbReference>
<accession>A0A1I7LZF4</accession>
<dbReference type="GO" id="GO:0020037">
    <property type="term" value="F:heme binding"/>
    <property type="evidence" value="ECO:0007669"/>
    <property type="project" value="InterPro"/>
</dbReference>
<evidence type="ECO:0000259" key="8">
    <source>
        <dbReference type="PROSITE" id="PS51007"/>
    </source>
</evidence>
<evidence type="ECO:0000256" key="1">
    <source>
        <dbReference type="ARBA" id="ARBA00022448"/>
    </source>
</evidence>
<evidence type="ECO:0000256" key="3">
    <source>
        <dbReference type="ARBA" id="ARBA00022723"/>
    </source>
</evidence>
<evidence type="ECO:0000256" key="6">
    <source>
        <dbReference type="PROSITE-ProRule" id="PRU00433"/>
    </source>
</evidence>
<gene>
    <name evidence="9" type="ORF">SAMN05216552_104421</name>
</gene>
<keyword evidence="5 6" id="KW-0408">Iron</keyword>
<dbReference type="PRINTS" id="PR00604">
    <property type="entry name" value="CYTCHRMECIAB"/>
</dbReference>
<feature type="signal peptide" evidence="7">
    <location>
        <begin position="1"/>
        <end position="18"/>
    </location>
</feature>
<dbReference type="InterPro" id="IPR002327">
    <property type="entry name" value="Cyt_c_1A/1B"/>
</dbReference>
<evidence type="ECO:0000256" key="2">
    <source>
        <dbReference type="ARBA" id="ARBA00022617"/>
    </source>
</evidence>
<dbReference type="SUPFAM" id="SSF46626">
    <property type="entry name" value="Cytochrome c"/>
    <property type="match status" value="1"/>
</dbReference>
<dbReference type="PANTHER" id="PTHR11961">
    <property type="entry name" value="CYTOCHROME C"/>
    <property type="match status" value="1"/>
</dbReference>
<dbReference type="GO" id="GO:0046872">
    <property type="term" value="F:metal ion binding"/>
    <property type="evidence" value="ECO:0007669"/>
    <property type="project" value="UniProtKB-KW"/>
</dbReference>
<dbReference type="Proteomes" id="UP000199391">
    <property type="component" value="Unassembled WGS sequence"/>
</dbReference>
<dbReference type="AlphaFoldDB" id="A0A1I7LZF4"/>
<reference evidence="10" key="1">
    <citation type="submission" date="2016-10" db="EMBL/GenBank/DDBJ databases">
        <authorList>
            <person name="Varghese N."/>
            <person name="Submissions S."/>
        </authorList>
    </citation>
    <scope>NUCLEOTIDE SEQUENCE [LARGE SCALE GENOMIC DNA]</scope>
    <source>
        <strain evidence="10">CGMCC 1.11014</strain>
    </source>
</reference>
<proteinExistence type="predicted"/>
<dbReference type="Pfam" id="PF00034">
    <property type="entry name" value="Cytochrom_C"/>
    <property type="match status" value="1"/>
</dbReference>
<feature type="chain" id="PRO_5011613711" evidence="7">
    <location>
        <begin position="19"/>
        <end position="130"/>
    </location>
</feature>
<dbReference type="GO" id="GO:0009055">
    <property type="term" value="F:electron transfer activity"/>
    <property type="evidence" value="ECO:0007669"/>
    <property type="project" value="InterPro"/>
</dbReference>
<evidence type="ECO:0000256" key="4">
    <source>
        <dbReference type="ARBA" id="ARBA00022982"/>
    </source>
</evidence>
<sequence length="130" mass="13459">MMRAALALIGFAVATATAAATTPAAAAPACNVERGARAFETKCAMCHTAERGQGHMLGPNLSRVLGRRIGGAEGFRYSPALSNSAAAWDEKTLDLFLKSPAEAMPGTAMPFTGIKNADERAAAVCYLKGK</sequence>
<evidence type="ECO:0000313" key="9">
    <source>
        <dbReference type="EMBL" id="SFV14987.1"/>
    </source>
</evidence>
<keyword evidence="2 6" id="KW-0349">Heme</keyword>
<dbReference type="InterPro" id="IPR036909">
    <property type="entry name" value="Cyt_c-like_dom_sf"/>
</dbReference>
<keyword evidence="10" id="KW-1185">Reference proteome</keyword>
<keyword evidence="1" id="KW-0813">Transport</keyword>
<organism evidence="9 10">
    <name type="scientific">Pseudoduganella namucuonensis</name>
    <dbReference type="NCBI Taxonomy" id="1035707"/>
    <lineage>
        <taxon>Bacteria</taxon>
        <taxon>Pseudomonadati</taxon>
        <taxon>Pseudomonadota</taxon>
        <taxon>Betaproteobacteria</taxon>
        <taxon>Burkholderiales</taxon>
        <taxon>Oxalobacteraceae</taxon>
        <taxon>Telluria group</taxon>
        <taxon>Pseudoduganella</taxon>
    </lineage>
</organism>